<dbReference type="InterPro" id="IPR008258">
    <property type="entry name" value="Transglycosylase_SLT_dom_1"/>
</dbReference>
<feature type="domain" description="LysM" evidence="3">
    <location>
        <begin position="106"/>
        <end position="150"/>
    </location>
</feature>
<dbReference type="EMBL" id="JAUCGQ010000001">
    <property type="protein sequence ID" value="MDM7853592.1"/>
    <property type="molecule type" value="Genomic_DNA"/>
</dbReference>
<dbReference type="InterPro" id="IPR023346">
    <property type="entry name" value="Lysozyme-like_dom_sf"/>
</dbReference>
<gene>
    <name evidence="4" type="ORF">QRT04_01495</name>
</gene>
<evidence type="ECO:0000259" key="3">
    <source>
        <dbReference type="PROSITE" id="PS51782"/>
    </source>
</evidence>
<evidence type="ECO:0000256" key="2">
    <source>
        <dbReference type="SAM" id="SignalP"/>
    </source>
</evidence>
<dbReference type="InterPro" id="IPR036779">
    <property type="entry name" value="LysM_dom_sf"/>
</dbReference>
<evidence type="ECO:0000313" key="5">
    <source>
        <dbReference type="Proteomes" id="UP001529338"/>
    </source>
</evidence>
<feature type="domain" description="LysM" evidence="3">
    <location>
        <begin position="173"/>
        <end position="217"/>
    </location>
</feature>
<dbReference type="PANTHER" id="PTHR33734">
    <property type="entry name" value="LYSM DOMAIN-CONTAINING GPI-ANCHORED PROTEIN 2"/>
    <property type="match status" value="1"/>
</dbReference>
<comment type="similarity">
    <text evidence="1">Belongs to the transglycosylase Slt family.</text>
</comment>
<accession>A0ABT7SDE8</accession>
<keyword evidence="2" id="KW-0732">Signal</keyword>
<name>A0ABT7SDE8_9CELL</name>
<dbReference type="SUPFAM" id="SSF54106">
    <property type="entry name" value="LysM domain"/>
    <property type="match status" value="3"/>
</dbReference>
<dbReference type="Gene3D" id="1.10.530.10">
    <property type="match status" value="1"/>
</dbReference>
<dbReference type="Pfam" id="PF01464">
    <property type="entry name" value="SLT"/>
    <property type="match status" value="1"/>
</dbReference>
<feature type="domain" description="LysM" evidence="3">
    <location>
        <begin position="40"/>
        <end position="84"/>
    </location>
</feature>
<dbReference type="Gene3D" id="3.10.350.10">
    <property type="entry name" value="LysM domain"/>
    <property type="match status" value="3"/>
</dbReference>
<evidence type="ECO:0000256" key="1">
    <source>
        <dbReference type="ARBA" id="ARBA00007734"/>
    </source>
</evidence>
<dbReference type="SUPFAM" id="SSF53955">
    <property type="entry name" value="Lysozyme-like"/>
    <property type="match status" value="1"/>
</dbReference>
<proteinExistence type="inferred from homology"/>
<dbReference type="SMART" id="SM00257">
    <property type="entry name" value="LysM"/>
    <property type="match status" value="3"/>
</dbReference>
<reference evidence="4 5" key="1">
    <citation type="submission" date="2023-06" db="EMBL/GenBank/DDBJ databases">
        <title>Cellulomonas sp. MW4 Whole genome sequence.</title>
        <authorList>
            <person name="Park S."/>
        </authorList>
    </citation>
    <scope>NUCLEOTIDE SEQUENCE [LARGE SCALE GENOMIC DNA]</scope>
    <source>
        <strain evidence="4 5">MW4</strain>
    </source>
</reference>
<dbReference type="CDD" id="cd00118">
    <property type="entry name" value="LysM"/>
    <property type="match status" value="3"/>
</dbReference>
<dbReference type="Proteomes" id="UP001529338">
    <property type="component" value="Unassembled WGS sequence"/>
</dbReference>
<comment type="caution">
    <text evidence="4">The sequence shown here is derived from an EMBL/GenBank/DDBJ whole genome shotgun (WGS) entry which is preliminary data.</text>
</comment>
<dbReference type="CDD" id="cd00254">
    <property type="entry name" value="LT-like"/>
    <property type="match status" value="1"/>
</dbReference>
<dbReference type="InterPro" id="IPR000189">
    <property type="entry name" value="Transglyc_AS"/>
</dbReference>
<keyword evidence="5" id="KW-1185">Reference proteome</keyword>
<dbReference type="PANTHER" id="PTHR33734:SF22">
    <property type="entry name" value="MEMBRANE-BOUND LYTIC MUREIN TRANSGLYCOSYLASE D"/>
    <property type="match status" value="1"/>
</dbReference>
<organism evidence="4 5">
    <name type="scientific">Cellulomonas alba</name>
    <dbReference type="NCBI Taxonomy" id="3053467"/>
    <lineage>
        <taxon>Bacteria</taxon>
        <taxon>Bacillati</taxon>
        <taxon>Actinomycetota</taxon>
        <taxon>Actinomycetes</taxon>
        <taxon>Micrococcales</taxon>
        <taxon>Cellulomonadaceae</taxon>
        <taxon>Cellulomonas</taxon>
    </lineage>
</organism>
<dbReference type="PROSITE" id="PS51782">
    <property type="entry name" value="LYSM"/>
    <property type="match status" value="3"/>
</dbReference>
<dbReference type="InterPro" id="IPR018392">
    <property type="entry name" value="LysM"/>
</dbReference>
<feature type="signal peptide" evidence="2">
    <location>
        <begin position="1"/>
        <end position="38"/>
    </location>
</feature>
<dbReference type="RefSeq" id="WP_289453113.1">
    <property type="nucleotide sequence ID" value="NZ_JAUCGQ010000001.1"/>
</dbReference>
<dbReference type="Pfam" id="PF01476">
    <property type="entry name" value="LysM"/>
    <property type="match status" value="3"/>
</dbReference>
<sequence>MPNAAARPDALRRAATGTGATIALAAVAVTTSAGAAHAADRYTVRPGDTVSHIAARTGTTVAAISHANALHDPGRILVGQVLTIPSTAARTPAAHHGPTVTRTPATHYAVRAGDTVSAIAKRHGTTVAAVVKANHLDHRAFIRIGQVLTIPGKAVTSTAGTQAPAARPTSTTTTYTVVAGDTLTRIAAQHRTTVAELARLNHVRATAMIRIGQKLQVPGKPQAQLVGSTFAGRTYSSSVVAAANANLAALRSQHVPSRAAVQAMVASTARSLGVDPALAQAIAYQESGFNAAVVSPANAIGVMQVIPSSGEWASEMVGRKLDLLEPRDNVVAGVAILRALVHSAPDVRSAIAGYYQGLSSVRKNGMFADTRRYVANVQTLMVKFR</sequence>
<evidence type="ECO:0000313" key="4">
    <source>
        <dbReference type="EMBL" id="MDM7853592.1"/>
    </source>
</evidence>
<protein>
    <submittedName>
        <fullName evidence="4">LysM peptidoglycan-binding domain-containing protein</fullName>
    </submittedName>
</protein>
<feature type="chain" id="PRO_5046509184" evidence="2">
    <location>
        <begin position="39"/>
        <end position="385"/>
    </location>
</feature>
<dbReference type="PROSITE" id="PS00922">
    <property type="entry name" value="TRANSGLYCOSYLASE"/>
    <property type="match status" value="1"/>
</dbReference>